<feature type="active site" description="Proton acceptor" evidence="2">
    <location>
        <position position="25"/>
    </location>
</feature>
<dbReference type="Proteomes" id="UP000241426">
    <property type="component" value="Unassembled WGS sequence"/>
</dbReference>
<evidence type="ECO:0000256" key="1">
    <source>
        <dbReference type="ARBA" id="ARBA00022801"/>
    </source>
</evidence>
<evidence type="ECO:0000256" key="2">
    <source>
        <dbReference type="HAMAP-Rule" id="MF_00684"/>
    </source>
</evidence>
<proteinExistence type="inferred from homology"/>
<dbReference type="HAMAP" id="MF_00684">
    <property type="entry name" value="ac4C_amidohydr"/>
    <property type="match status" value="1"/>
</dbReference>
<dbReference type="Pfam" id="PF04266">
    <property type="entry name" value="ASCH"/>
    <property type="match status" value="1"/>
</dbReference>
<dbReference type="Gene3D" id="2.30.130.30">
    <property type="entry name" value="Hypothetical protein"/>
    <property type="match status" value="1"/>
</dbReference>
<comment type="function">
    <text evidence="2">Catalyzes the hydrolysis of N(4)-acetylcytidine (ac4C).</text>
</comment>
<dbReference type="GO" id="GO:0005829">
    <property type="term" value="C:cytosol"/>
    <property type="evidence" value="ECO:0007669"/>
    <property type="project" value="TreeGrafter"/>
</dbReference>
<dbReference type="EMBL" id="PYNF01000014">
    <property type="protein sequence ID" value="PSU96774.1"/>
    <property type="molecule type" value="Genomic_DNA"/>
</dbReference>
<comment type="catalytic activity">
    <reaction evidence="2">
        <text>N(4)-acetyl-2'-deoxycytidine + H2O = 2'-deoxycytidine + acetate + H(+)</text>
        <dbReference type="Rhea" id="RHEA:62936"/>
        <dbReference type="ChEBI" id="CHEBI:15377"/>
        <dbReference type="ChEBI" id="CHEBI:15378"/>
        <dbReference type="ChEBI" id="CHEBI:15698"/>
        <dbReference type="ChEBI" id="CHEBI:30089"/>
        <dbReference type="ChEBI" id="CHEBI:146133"/>
        <dbReference type="EC" id="3.5.1.135"/>
    </reaction>
</comment>
<accession>A0A0B7JDN4</accession>
<dbReference type="InterPro" id="IPR008314">
    <property type="entry name" value="AC4CH"/>
</dbReference>
<name>A0A0B7JDN4_9GAMM</name>
<dbReference type="SMART" id="SM01022">
    <property type="entry name" value="ASCH"/>
    <property type="match status" value="1"/>
</dbReference>
<organism evidence="3 4">
    <name type="scientific">Photobacterium kishitanii</name>
    <dbReference type="NCBI Taxonomy" id="318456"/>
    <lineage>
        <taxon>Bacteria</taxon>
        <taxon>Pseudomonadati</taxon>
        <taxon>Pseudomonadota</taxon>
        <taxon>Gammaproteobacteria</taxon>
        <taxon>Vibrionales</taxon>
        <taxon>Vibrionaceae</taxon>
        <taxon>Photobacterium</taxon>
    </lineage>
</organism>
<comment type="catalytic activity">
    <reaction evidence="2">
        <text>N(4)-acetylcytosine + H2O = cytosine + acetate + H(+)</text>
        <dbReference type="Rhea" id="RHEA:62940"/>
        <dbReference type="ChEBI" id="CHEBI:15377"/>
        <dbReference type="ChEBI" id="CHEBI:15378"/>
        <dbReference type="ChEBI" id="CHEBI:16040"/>
        <dbReference type="ChEBI" id="CHEBI:30089"/>
        <dbReference type="ChEBI" id="CHEBI:146134"/>
        <dbReference type="EC" id="3.5.1.135"/>
    </reaction>
</comment>
<comment type="similarity">
    <text evidence="2">Belongs to the N(4)-acetylcytidine amidohydrolase family.</text>
</comment>
<dbReference type="InterPro" id="IPR015947">
    <property type="entry name" value="PUA-like_sf"/>
</dbReference>
<dbReference type="PANTHER" id="PTHR38088">
    <property type="entry name" value="UCP029143 FAMILY PROTEIN"/>
    <property type="match status" value="1"/>
</dbReference>
<dbReference type="PANTHER" id="PTHR38088:SF2">
    <property type="entry name" value="UCP029143 FAMILY PROTEIN"/>
    <property type="match status" value="1"/>
</dbReference>
<keyword evidence="1 2" id="KW-0378">Hydrolase</keyword>
<sequence length="108" mass="12365">MTITVIPTEMTFFARFESDILSGKKTITIRDESESHYVPGTTVDVSTYEDGRWFCRLEILTVEPIAFSDLNDFHAQQENMTLAELKAVIHDIYPGIEKLYVVNYALVN</sequence>
<evidence type="ECO:0000313" key="3">
    <source>
        <dbReference type="EMBL" id="PSU96774.1"/>
    </source>
</evidence>
<dbReference type="AlphaFoldDB" id="A0A0B7JDN4"/>
<dbReference type="SUPFAM" id="SSF88697">
    <property type="entry name" value="PUA domain-like"/>
    <property type="match status" value="1"/>
</dbReference>
<feature type="active site" description="Nucleophile" evidence="2">
    <location>
        <position position="28"/>
    </location>
</feature>
<protein>
    <recommendedName>
        <fullName evidence="2">N(4)-acetylcytidine amidohydrolase</fullName>
        <shortName evidence="2">ac4C amidohydrolase</shortName>
        <ecNumber evidence="2">3.5.1.135</ecNumber>
    </recommendedName>
</protein>
<dbReference type="PIRSF" id="PIRSF029143">
    <property type="entry name" value="UCP029143"/>
    <property type="match status" value="1"/>
</dbReference>
<dbReference type="RefSeq" id="WP_036795105.1">
    <property type="nucleotide sequence ID" value="NZ_JAUZMX010000001.1"/>
</dbReference>
<accession>A0A2T3KFG2</accession>
<gene>
    <name evidence="3" type="ORF">C9J27_15580</name>
</gene>
<comment type="catalytic activity">
    <reaction evidence="2">
        <text>N(4)-acetylcytidine + H2O = cytidine + acetate + H(+)</text>
        <dbReference type="Rhea" id="RHEA:62932"/>
        <dbReference type="ChEBI" id="CHEBI:15377"/>
        <dbReference type="ChEBI" id="CHEBI:15378"/>
        <dbReference type="ChEBI" id="CHEBI:17562"/>
        <dbReference type="ChEBI" id="CHEBI:30089"/>
        <dbReference type="ChEBI" id="CHEBI:70989"/>
        <dbReference type="EC" id="3.5.1.135"/>
    </reaction>
</comment>
<dbReference type="NCBIfam" id="NF003443">
    <property type="entry name" value="PRK04980.1"/>
    <property type="match status" value="1"/>
</dbReference>
<dbReference type="GO" id="GO:0016813">
    <property type="term" value="F:hydrolase activity, acting on carbon-nitrogen (but not peptide) bonds, in linear amidines"/>
    <property type="evidence" value="ECO:0007669"/>
    <property type="project" value="UniProtKB-UniRule"/>
</dbReference>
<evidence type="ECO:0000313" key="4">
    <source>
        <dbReference type="Proteomes" id="UP000241426"/>
    </source>
</evidence>
<dbReference type="GeneID" id="29944101"/>
<dbReference type="EC" id="3.5.1.135" evidence="2"/>
<dbReference type="CDD" id="cd06552">
    <property type="entry name" value="ASCH_yqfb_like"/>
    <property type="match status" value="1"/>
</dbReference>
<comment type="caution">
    <text evidence="3">The sequence shown here is derived from an EMBL/GenBank/DDBJ whole genome shotgun (WGS) entry which is preliminary data.</text>
</comment>
<feature type="active site" description="Proton donor" evidence="2">
    <location>
        <position position="78"/>
    </location>
</feature>
<reference evidence="3 4" key="1">
    <citation type="submission" date="2018-01" db="EMBL/GenBank/DDBJ databases">
        <title>Whole genome sequencing of Histamine producing bacteria.</title>
        <authorList>
            <person name="Butler K."/>
        </authorList>
    </citation>
    <scope>NUCLEOTIDE SEQUENCE [LARGE SCALE GENOMIC DNA]</scope>
    <source>
        <strain evidence="3 4">FS-7.2</strain>
    </source>
</reference>
<dbReference type="InterPro" id="IPR007374">
    <property type="entry name" value="ASCH_domain"/>
</dbReference>
<dbReference type="eggNOG" id="COG3097">
    <property type="taxonomic scope" value="Bacteria"/>
</dbReference>